<comment type="caution">
    <text evidence="1">The sequence shown here is derived from an EMBL/GenBank/DDBJ whole genome shotgun (WGS) entry which is preliminary data.</text>
</comment>
<evidence type="ECO:0000313" key="1">
    <source>
        <dbReference type="EMBL" id="KAF7506874.1"/>
    </source>
</evidence>
<dbReference type="Proteomes" id="UP000606974">
    <property type="component" value="Unassembled WGS sequence"/>
</dbReference>
<proteinExistence type="predicted"/>
<dbReference type="EMBL" id="JAACFV010000078">
    <property type="protein sequence ID" value="KAF7506874.1"/>
    <property type="molecule type" value="Genomic_DNA"/>
</dbReference>
<reference evidence="1" key="1">
    <citation type="submission" date="2020-02" db="EMBL/GenBank/DDBJ databases">
        <authorList>
            <person name="Palmer J.M."/>
        </authorList>
    </citation>
    <scope>NUCLEOTIDE SEQUENCE</scope>
    <source>
        <strain evidence="1">EPUS1.4</strain>
        <tissue evidence="1">Thallus</tissue>
    </source>
</reference>
<organism evidence="1 2">
    <name type="scientific">Endocarpon pusillum</name>
    <dbReference type="NCBI Taxonomy" id="364733"/>
    <lineage>
        <taxon>Eukaryota</taxon>
        <taxon>Fungi</taxon>
        <taxon>Dikarya</taxon>
        <taxon>Ascomycota</taxon>
        <taxon>Pezizomycotina</taxon>
        <taxon>Eurotiomycetes</taxon>
        <taxon>Chaetothyriomycetidae</taxon>
        <taxon>Verrucariales</taxon>
        <taxon>Verrucariaceae</taxon>
        <taxon>Endocarpon</taxon>
    </lineage>
</organism>
<dbReference type="AlphaFoldDB" id="A0A8H7E1A1"/>
<sequence length="81" mass="8655">MLASRTVSSIARRLPLKAKPLANRSFSVAATRGMVLPQVIPLPPAITPDLEGFLPIKAANAFSLTMQPGDTTSSPARRKEK</sequence>
<accession>A0A8H7E1A1</accession>
<gene>
    <name evidence="1" type="ORF">GJ744_011115</name>
</gene>
<keyword evidence="2" id="KW-1185">Reference proteome</keyword>
<name>A0A8H7E1A1_9EURO</name>
<protein>
    <submittedName>
        <fullName evidence="1">Uncharacterized protein</fullName>
    </submittedName>
</protein>
<evidence type="ECO:0000313" key="2">
    <source>
        <dbReference type="Proteomes" id="UP000606974"/>
    </source>
</evidence>